<sequence>MNIKYWSTTCLLIATSVLGFAQDKKHLELEEVIHLAATQSSNAKLWDAQVKTSQLKYEEAKDSRLPDSKISGTYLAMNSPTVDLKIPMGSGDGPNIATNQLFIGQLAINMPIYTGGKIKHGIKSAEDSWKAAAYETLAAKESLSINAVHLYFGLYQAQQTADLIAENIKKAEQQVVDLKSMEQNGIIARNDLLKAELQLSNFKVAHQEALKNAKVINYQLNTLLGFSENTVIDKIDLHAIQAFDDFLAEDNTERNEIKSLRSQKDVAQDQLNISRAAYYPTLFATGGYAALHVQNLVTVTNAANIGVGVSYDIGSLYKNKKKIRVAQQQLSSIDENIALANDKIRNGINEAKENVSLAKTKNSLYAEALAQSNENYRIVKDKYENGVADTDDLLEADVQQLQSKINLAIGEATLIEKYYDLLQATGHLNIK</sequence>
<evidence type="ECO:0000313" key="9">
    <source>
        <dbReference type="EMBL" id="TDS17426.1"/>
    </source>
</evidence>
<dbReference type="GO" id="GO:0015288">
    <property type="term" value="F:porin activity"/>
    <property type="evidence" value="ECO:0007669"/>
    <property type="project" value="TreeGrafter"/>
</dbReference>
<gene>
    <name evidence="9" type="ORF">B0I21_101291</name>
</gene>
<keyword evidence="10" id="KW-1185">Reference proteome</keyword>
<name>A0A4R7DE28_9SPHI</name>
<organism evidence="9 10">
    <name type="scientific">Sphingobacterium paludis</name>
    <dbReference type="NCBI Taxonomy" id="1476465"/>
    <lineage>
        <taxon>Bacteria</taxon>
        <taxon>Pseudomonadati</taxon>
        <taxon>Bacteroidota</taxon>
        <taxon>Sphingobacteriia</taxon>
        <taxon>Sphingobacteriales</taxon>
        <taxon>Sphingobacteriaceae</taxon>
        <taxon>Sphingobacterium</taxon>
    </lineage>
</organism>
<evidence type="ECO:0000313" key="10">
    <source>
        <dbReference type="Proteomes" id="UP000294752"/>
    </source>
</evidence>
<dbReference type="InterPro" id="IPR003423">
    <property type="entry name" value="OMP_efflux"/>
</dbReference>
<proteinExistence type="inferred from homology"/>
<keyword evidence="7" id="KW-0998">Cell outer membrane</keyword>
<dbReference type="Pfam" id="PF02321">
    <property type="entry name" value="OEP"/>
    <property type="match status" value="2"/>
</dbReference>
<evidence type="ECO:0000256" key="7">
    <source>
        <dbReference type="ARBA" id="ARBA00023237"/>
    </source>
</evidence>
<evidence type="ECO:0000256" key="4">
    <source>
        <dbReference type="ARBA" id="ARBA00022452"/>
    </source>
</evidence>
<keyword evidence="8" id="KW-0175">Coiled coil</keyword>
<evidence type="ECO:0000256" key="6">
    <source>
        <dbReference type="ARBA" id="ARBA00023136"/>
    </source>
</evidence>
<keyword evidence="4" id="KW-1134">Transmembrane beta strand</keyword>
<dbReference type="SUPFAM" id="SSF56954">
    <property type="entry name" value="Outer membrane efflux proteins (OEP)"/>
    <property type="match status" value="1"/>
</dbReference>
<evidence type="ECO:0000256" key="2">
    <source>
        <dbReference type="ARBA" id="ARBA00007613"/>
    </source>
</evidence>
<dbReference type="PANTHER" id="PTHR30026:SF20">
    <property type="entry name" value="OUTER MEMBRANE PROTEIN TOLC"/>
    <property type="match status" value="1"/>
</dbReference>
<evidence type="ECO:0000256" key="3">
    <source>
        <dbReference type="ARBA" id="ARBA00022448"/>
    </source>
</evidence>
<dbReference type="RefSeq" id="WP_133638544.1">
    <property type="nucleotide sequence ID" value="NZ_SNZV01000001.1"/>
</dbReference>
<keyword evidence="3" id="KW-0813">Transport</keyword>
<dbReference type="EMBL" id="SNZV01000001">
    <property type="protein sequence ID" value="TDS17426.1"/>
    <property type="molecule type" value="Genomic_DNA"/>
</dbReference>
<keyword evidence="5" id="KW-0812">Transmembrane</keyword>
<accession>A0A4R7DE28</accession>
<dbReference type="AlphaFoldDB" id="A0A4R7DE28"/>
<protein>
    <submittedName>
        <fullName evidence="9">Outer membrane protein TolC</fullName>
    </submittedName>
</protein>
<keyword evidence="6" id="KW-0472">Membrane</keyword>
<dbReference type="GO" id="GO:1990281">
    <property type="term" value="C:efflux pump complex"/>
    <property type="evidence" value="ECO:0007669"/>
    <property type="project" value="TreeGrafter"/>
</dbReference>
<comment type="similarity">
    <text evidence="2">Belongs to the outer membrane factor (OMF) (TC 1.B.17) family.</text>
</comment>
<comment type="subcellular location">
    <subcellularLocation>
        <location evidence="1">Cell outer membrane</location>
    </subcellularLocation>
</comment>
<evidence type="ECO:0000256" key="5">
    <source>
        <dbReference type="ARBA" id="ARBA00022692"/>
    </source>
</evidence>
<dbReference type="PANTHER" id="PTHR30026">
    <property type="entry name" value="OUTER MEMBRANE PROTEIN TOLC"/>
    <property type="match status" value="1"/>
</dbReference>
<dbReference type="Gene3D" id="1.20.1600.10">
    <property type="entry name" value="Outer membrane efflux proteins (OEP)"/>
    <property type="match status" value="1"/>
</dbReference>
<dbReference type="OrthoDB" id="680214at2"/>
<dbReference type="InterPro" id="IPR051906">
    <property type="entry name" value="TolC-like"/>
</dbReference>
<evidence type="ECO:0000256" key="1">
    <source>
        <dbReference type="ARBA" id="ARBA00004442"/>
    </source>
</evidence>
<comment type="caution">
    <text evidence="9">The sequence shown here is derived from an EMBL/GenBank/DDBJ whole genome shotgun (WGS) entry which is preliminary data.</text>
</comment>
<reference evidence="9 10" key="1">
    <citation type="submission" date="2019-03" db="EMBL/GenBank/DDBJ databases">
        <title>Genomic Encyclopedia of Type Strains, Phase III (KMG-III): the genomes of soil and plant-associated and newly described type strains.</title>
        <authorList>
            <person name="Whitman W."/>
        </authorList>
    </citation>
    <scope>NUCLEOTIDE SEQUENCE [LARGE SCALE GENOMIC DNA]</scope>
    <source>
        <strain evidence="9 10">CGMCC 1.12801</strain>
    </source>
</reference>
<dbReference type="GO" id="GO:0015562">
    <property type="term" value="F:efflux transmembrane transporter activity"/>
    <property type="evidence" value="ECO:0007669"/>
    <property type="project" value="InterPro"/>
</dbReference>
<evidence type="ECO:0000256" key="8">
    <source>
        <dbReference type="SAM" id="Coils"/>
    </source>
</evidence>
<dbReference type="GO" id="GO:0009279">
    <property type="term" value="C:cell outer membrane"/>
    <property type="evidence" value="ECO:0007669"/>
    <property type="project" value="UniProtKB-SubCell"/>
</dbReference>
<feature type="coiled-coil region" evidence="8">
    <location>
        <begin position="154"/>
        <end position="181"/>
    </location>
</feature>
<dbReference type="Proteomes" id="UP000294752">
    <property type="component" value="Unassembled WGS sequence"/>
</dbReference>